<protein>
    <submittedName>
        <fullName evidence="2">Uncharacterized protein</fullName>
    </submittedName>
</protein>
<keyword evidence="1" id="KW-0472">Membrane</keyword>
<comment type="caution">
    <text evidence="2">The sequence shown here is derived from an EMBL/GenBank/DDBJ whole genome shotgun (WGS) entry which is preliminary data.</text>
</comment>
<dbReference type="Proteomes" id="UP000663828">
    <property type="component" value="Unassembled WGS sequence"/>
</dbReference>
<proteinExistence type="predicted"/>
<gene>
    <name evidence="2" type="ORF">XAT740_LOCUS51360</name>
</gene>
<keyword evidence="1" id="KW-1133">Transmembrane helix</keyword>
<name>A0A816D6P2_ADIRI</name>
<reference evidence="2" key="1">
    <citation type="submission" date="2021-02" db="EMBL/GenBank/DDBJ databases">
        <authorList>
            <person name="Nowell W R."/>
        </authorList>
    </citation>
    <scope>NUCLEOTIDE SEQUENCE</scope>
</reference>
<evidence type="ECO:0000313" key="3">
    <source>
        <dbReference type="Proteomes" id="UP000663828"/>
    </source>
</evidence>
<dbReference type="Pfam" id="PF05212">
    <property type="entry name" value="DUF707"/>
    <property type="match status" value="1"/>
</dbReference>
<dbReference type="EMBL" id="CAJNOR010008140">
    <property type="protein sequence ID" value="CAF1629190.1"/>
    <property type="molecule type" value="Genomic_DNA"/>
</dbReference>
<dbReference type="InterPro" id="IPR007877">
    <property type="entry name" value="DUF707"/>
</dbReference>
<keyword evidence="1" id="KW-0812">Transmembrane</keyword>
<organism evidence="2 3">
    <name type="scientific">Adineta ricciae</name>
    <name type="common">Rotifer</name>
    <dbReference type="NCBI Taxonomy" id="249248"/>
    <lineage>
        <taxon>Eukaryota</taxon>
        <taxon>Metazoa</taxon>
        <taxon>Spiralia</taxon>
        <taxon>Gnathifera</taxon>
        <taxon>Rotifera</taxon>
        <taxon>Eurotatoria</taxon>
        <taxon>Bdelloidea</taxon>
        <taxon>Adinetida</taxon>
        <taxon>Adinetidae</taxon>
        <taxon>Adineta</taxon>
    </lineage>
</organism>
<evidence type="ECO:0000256" key="1">
    <source>
        <dbReference type="SAM" id="Phobius"/>
    </source>
</evidence>
<evidence type="ECO:0000313" key="2">
    <source>
        <dbReference type="EMBL" id="CAF1629190.1"/>
    </source>
</evidence>
<dbReference type="AlphaFoldDB" id="A0A816D6P2"/>
<sequence>MLNIKSFCLRWASGIIIVILVTHYKFMKPFSLLRIPQNNPDGPSWHLTPHDFLNTPRKNKLSTFHHRSSESSIKTGSYALSLEGKKRCNLKTPEPCFGTNKSLVITFGEGKSGQRWLALNLLNVFPEQYFDYIVMVHDNSSWNHYSGYDKIVWIHVRGQFRFWYVKRFAPPHILRAYRYIWIIDDDARFHFNTRAYECVVEKYNVLLSSPGRWTDFVEIGPLVIGKAWIWTCLWDYLSEKNSLGYGLDNIWCGVINTCFRETLPSRACAILDIFVVHHDSERINNAQIGLAEMPAYEKPYKLYWAKMQEFGPIAVDLAHVNICNSKVSQAYTRK</sequence>
<keyword evidence="3" id="KW-1185">Reference proteome</keyword>
<feature type="transmembrane region" description="Helical" evidence="1">
    <location>
        <begin position="7"/>
        <end position="26"/>
    </location>
</feature>
<accession>A0A816D6P2</accession>